<feature type="compositionally biased region" description="Basic and acidic residues" evidence="6">
    <location>
        <begin position="1"/>
        <end position="19"/>
    </location>
</feature>
<dbReference type="Pfam" id="PF14520">
    <property type="entry name" value="HHH_5"/>
    <property type="match status" value="2"/>
</dbReference>
<evidence type="ECO:0000313" key="9">
    <source>
        <dbReference type="Proteomes" id="UP000199076"/>
    </source>
</evidence>
<keyword evidence="9" id="KW-1185">Reference proteome</keyword>
<dbReference type="InterPro" id="IPR036351">
    <property type="entry name" value="Ribosomal_eL32_sf"/>
</dbReference>
<evidence type="ECO:0000259" key="7">
    <source>
        <dbReference type="SMART" id="SM00278"/>
    </source>
</evidence>
<dbReference type="PROSITE" id="PS00580">
    <property type="entry name" value="RIBOSOMAL_L32E"/>
    <property type="match status" value="1"/>
</dbReference>
<sequence length="360" mass="39233">MTEDEDKSREGRGEDAHNDELDEEVAAEDDAEQVDEQDLAGDAAEREQAGDDELTDIAGVDPQTAATLRGAGYETTDDLAEAAQDDLSDVEGIGNALAARIKAEVGDVEVDDSEAEVEETADEADEDEAAETYDDLTDISGVGDSKAAALEGAGYRTVEDVAGASQDELAEVDGIGNALAARIKADVGGLEVSEETEADVEDESPEPEETEETETELQARGLTEKTPDLSENEERLLNQRDREGKPQFNRQDYHKKKRVPTSWRRPRGQLSKQRRGIKGKGDTVKAGFRTPKAVRGKHPSGFEEVRVHNVDDLEGVDGDREAVRIASKVGARKRERIEEEAEDRGVRVLNPTYVEVEVDK</sequence>
<dbReference type="GO" id="GO:0022625">
    <property type="term" value="C:cytosolic large ribosomal subunit"/>
    <property type="evidence" value="ECO:0007669"/>
    <property type="project" value="TreeGrafter"/>
</dbReference>
<comment type="similarity">
    <text evidence="1 5">Belongs to the eukaryotic ribosomal protein eL32 family.</text>
</comment>
<dbReference type="GO" id="GO:0006412">
    <property type="term" value="P:translation"/>
    <property type="evidence" value="ECO:0007669"/>
    <property type="project" value="UniProtKB-UniRule"/>
</dbReference>
<evidence type="ECO:0000256" key="6">
    <source>
        <dbReference type="SAM" id="MobiDB-lite"/>
    </source>
</evidence>
<dbReference type="CDD" id="cd00513">
    <property type="entry name" value="Ribosomal_L32_L32e"/>
    <property type="match status" value="1"/>
</dbReference>
<evidence type="ECO:0000256" key="2">
    <source>
        <dbReference type="ARBA" id="ARBA00022980"/>
    </source>
</evidence>
<dbReference type="AlphaFoldDB" id="A0A1G7I4V4"/>
<feature type="compositionally biased region" description="Acidic residues" evidence="6">
    <location>
        <begin position="20"/>
        <end position="39"/>
    </location>
</feature>
<evidence type="ECO:0000256" key="5">
    <source>
        <dbReference type="HAMAP-Rule" id="MF_00810"/>
    </source>
</evidence>
<evidence type="ECO:0000256" key="3">
    <source>
        <dbReference type="ARBA" id="ARBA00023274"/>
    </source>
</evidence>
<dbReference type="SUPFAM" id="SSF52042">
    <property type="entry name" value="Ribosomal protein L32e"/>
    <property type="match status" value="1"/>
</dbReference>
<dbReference type="PANTHER" id="PTHR23413:SF1">
    <property type="entry name" value="RIBOSOMAL PROTEIN L32"/>
    <property type="match status" value="1"/>
</dbReference>
<dbReference type="NCBIfam" id="NF009401">
    <property type="entry name" value="PRK12766.1"/>
    <property type="match status" value="1"/>
</dbReference>
<proteinExistence type="inferred from homology"/>
<feature type="domain" description="Helix-hairpin-helix DNA-binding motif class 1" evidence="7">
    <location>
        <begin position="134"/>
        <end position="153"/>
    </location>
</feature>
<feature type="compositionally biased region" description="Acidic residues" evidence="6">
    <location>
        <begin position="192"/>
        <end position="215"/>
    </location>
</feature>
<dbReference type="PANTHER" id="PTHR23413">
    <property type="entry name" value="60S RIBOSOMAL PROTEIN L32 AND DNA-DIRECTED RNA POLYMERASE II, SUBUNIT N"/>
    <property type="match status" value="1"/>
</dbReference>
<protein>
    <recommendedName>
        <fullName evidence="4 5">Large ribosomal subunit protein eL32</fullName>
    </recommendedName>
</protein>
<evidence type="ECO:0000313" key="8">
    <source>
        <dbReference type="EMBL" id="SDF07742.1"/>
    </source>
</evidence>
<feature type="compositionally biased region" description="Basic residues" evidence="6">
    <location>
        <begin position="253"/>
        <end position="278"/>
    </location>
</feature>
<name>A0A1G7I4V4_9EURY</name>
<feature type="domain" description="Helix-hairpin-helix DNA-binding motif class 1" evidence="7">
    <location>
        <begin position="52"/>
        <end position="71"/>
    </location>
</feature>
<dbReference type="STRING" id="660518.SAMN05216218_103282"/>
<dbReference type="OrthoDB" id="372100at2157"/>
<keyword evidence="3 5" id="KW-0687">Ribonucleoprotein</keyword>
<evidence type="ECO:0000256" key="1">
    <source>
        <dbReference type="ARBA" id="ARBA00008431"/>
    </source>
</evidence>
<dbReference type="NCBIfam" id="NF006332">
    <property type="entry name" value="PRK08562.1"/>
    <property type="match status" value="1"/>
</dbReference>
<dbReference type="GO" id="GO:0003677">
    <property type="term" value="F:DNA binding"/>
    <property type="evidence" value="ECO:0007669"/>
    <property type="project" value="InterPro"/>
</dbReference>
<feature type="region of interest" description="Disordered" evidence="6">
    <location>
        <begin position="106"/>
        <end position="130"/>
    </location>
</feature>
<dbReference type="GO" id="GO:0003735">
    <property type="term" value="F:structural constituent of ribosome"/>
    <property type="evidence" value="ECO:0007669"/>
    <property type="project" value="InterPro"/>
</dbReference>
<reference evidence="9" key="1">
    <citation type="submission" date="2016-10" db="EMBL/GenBank/DDBJ databases">
        <authorList>
            <person name="Varghese N."/>
            <person name="Submissions S."/>
        </authorList>
    </citation>
    <scope>NUCLEOTIDE SEQUENCE [LARGE SCALE GENOMIC DNA]</scope>
    <source>
        <strain evidence="9">IBRC-M 10760</strain>
    </source>
</reference>
<keyword evidence="2 5" id="KW-0689">Ribosomal protein</keyword>
<feature type="region of interest" description="Disordered" evidence="6">
    <location>
        <begin position="185"/>
        <end position="302"/>
    </location>
</feature>
<dbReference type="Pfam" id="PF01655">
    <property type="entry name" value="Ribosomal_L32e"/>
    <property type="match status" value="1"/>
</dbReference>
<feature type="compositionally biased region" description="Basic and acidic residues" evidence="6">
    <location>
        <begin position="222"/>
        <end position="245"/>
    </location>
</feature>
<dbReference type="GO" id="GO:0000166">
    <property type="term" value="F:nucleotide binding"/>
    <property type="evidence" value="ECO:0007669"/>
    <property type="project" value="InterPro"/>
</dbReference>
<dbReference type="SMART" id="SM00278">
    <property type="entry name" value="HhH1"/>
    <property type="match status" value="4"/>
</dbReference>
<dbReference type="RefSeq" id="WP_092689159.1">
    <property type="nucleotide sequence ID" value="NZ_FNBK01000003.1"/>
</dbReference>
<dbReference type="GO" id="GO:0006281">
    <property type="term" value="P:DNA repair"/>
    <property type="evidence" value="ECO:0007669"/>
    <property type="project" value="InterPro"/>
</dbReference>
<dbReference type="InterPro" id="IPR023654">
    <property type="entry name" value="Ribosomal_eL32_arc"/>
</dbReference>
<feature type="domain" description="Helix-hairpin-helix DNA-binding motif class 1" evidence="7">
    <location>
        <begin position="167"/>
        <end position="186"/>
    </location>
</feature>
<evidence type="ECO:0000256" key="4">
    <source>
        <dbReference type="ARBA" id="ARBA00035229"/>
    </source>
</evidence>
<dbReference type="SMART" id="SM01393">
    <property type="entry name" value="Ribosomal_L32e"/>
    <property type="match status" value="1"/>
</dbReference>
<feature type="region of interest" description="Disordered" evidence="6">
    <location>
        <begin position="1"/>
        <end position="72"/>
    </location>
</feature>
<dbReference type="InterPro" id="IPR018263">
    <property type="entry name" value="Ribosomal_eL32_CS"/>
</dbReference>
<feature type="domain" description="Helix-hairpin-helix DNA-binding motif class 1" evidence="7">
    <location>
        <begin position="85"/>
        <end position="104"/>
    </location>
</feature>
<accession>A0A1G7I4V4</accession>
<dbReference type="InterPro" id="IPR001515">
    <property type="entry name" value="Ribosomal_eL32"/>
</dbReference>
<dbReference type="EMBL" id="FNBK01000003">
    <property type="protein sequence ID" value="SDF07742.1"/>
    <property type="molecule type" value="Genomic_DNA"/>
</dbReference>
<dbReference type="SUPFAM" id="SSF47794">
    <property type="entry name" value="Rad51 N-terminal domain-like"/>
    <property type="match status" value="2"/>
</dbReference>
<dbReference type="HAMAP" id="MF_00810">
    <property type="entry name" value="Ribosomal_eL32"/>
    <property type="match status" value="1"/>
</dbReference>
<dbReference type="InterPro" id="IPR010995">
    <property type="entry name" value="DNA_repair_Rad51/TF_NusA_a-hlx"/>
</dbReference>
<organism evidence="8 9">
    <name type="scientific">Halorientalis regularis</name>
    <dbReference type="NCBI Taxonomy" id="660518"/>
    <lineage>
        <taxon>Archaea</taxon>
        <taxon>Methanobacteriati</taxon>
        <taxon>Methanobacteriota</taxon>
        <taxon>Stenosarchaea group</taxon>
        <taxon>Halobacteria</taxon>
        <taxon>Halobacteriales</taxon>
        <taxon>Haloarculaceae</taxon>
        <taxon>Halorientalis</taxon>
    </lineage>
</organism>
<dbReference type="Gene3D" id="1.10.150.20">
    <property type="entry name" value="5' to 3' exonuclease, C-terminal subdomain"/>
    <property type="match status" value="2"/>
</dbReference>
<dbReference type="Proteomes" id="UP000199076">
    <property type="component" value="Unassembled WGS sequence"/>
</dbReference>
<gene>
    <name evidence="5" type="primary">rpl32e</name>
    <name evidence="8" type="ORF">SAMN05216218_103282</name>
</gene>
<dbReference type="InterPro" id="IPR003583">
    <property type="entry name" value="Hlx-hairpin-Hlx_DNA-bd_motif"/>
</dbReference>